<dbReference type="EMBL" id="ATBP01000035">
    <property type="protein sequence ID" value="ETR73858.1"/>
    <property type="molecule type" value="Genomic_DNA"/>
</dbReference>
<sequence length="1243" mass="138421">MGKWQIFPDNSGSEIAGLGMNEISMSGAGAALLVDNLFFCRYRHKDSTDVFSDWAGAANSRPPKDGENAVDTYQAQLAEGWVKRVVNGLNPFEARVKDFFNIDSPATYVSMIQQAGQRYEGDVAFNPDKDVIENVGLIELYQTVLNRAMSLSIELDQPATSSGVVTALLLAASRINAFYTLLGNEAYNDALDPTIGFGSGSVEYGSLAPTIFSFMNQVPTLLDEEICLLRGREEEGARPVYNRLLWNFTKGEGEAAYALSYNIGDVDTDGFIDEADGRALYPQGHGDAWGHYMTALKGYYDLLTHDYFNWESRSEKFSIEGVVIDVDYFDERKFAETAAAKAKVGKEILNLTYKSRYVEDPDGQWQGYKDTEKDRNWGVAGWGRRAFQGAFIDWATANFILPAEDNENSGIKKVDRTTVTDLLEIAAQARNVQQEIDHADTGLNPLGLASDVVPFDIDPSRLLPGAANAAGQFEQVYERAISALENAQVIFDHANDLKNRIREVANNSDDFTEQVLDQDRDYRNRLIEIFGTPYEGTIGSGKTYPAGFQGPDYFLYMYVDVNEISDETVPPPVSCEDNPDSCIYAYFKSMAIDDYTVTVSDSDVGYADSNVSFSDFFETDLSSDTVSLSESVYTTNFNILNVGFPKSAQDYSFQAPESWGLRRSPGEIQIAATDLVKAEADLQLALADYCGLVQDIQLATEDLQARSDLNLQELEIGNEQYANIKSYNDKIMAFHGASATMNFAGDCVFDTTSAVVAGLPTIIGMSTDPSSVARGTALKIAYGVKQVLQAGAIANDSMAELCESNKELADLDIETKIQKANYKYEIQQGIHEIESLMGSEAPLRLEIFKRRENMRQESEKFRAVLAKGLRLLEERKAYNARVAAKTQGSRYMDMAFRINMNDALSKYKSAFNLAARYVYLAAKAYDYETNLSDRDAASAKHYLTEIVKECTLGQYEAGQYVIGRGGLGDIISRIKVNYDAMKGQMGFNNPQTETGRFSLRKELFRIKDDDDSLDDWRDKLKTLVKTDLWALPEFSKYCRPFIAKNAGAQPGIVIDFNTTILSGYNFFGWPLGGGDHAYDSTNFATKVRSVGLWFEGYDNASLSETPRAYLIPVGIDYMLVPDSLELDTREWTVVDQKLPVPLPVGNSNLNDPDWIPSLDSLDGSMVQVRRYSSFRAYHDSGYFDENEVSFDSRLVGRSVWNSRWLLIIPAATFHYDKDDGLDTFINTVTDIKLFFQTYAISGG</sequence>
<organism evidence="1 2">
    <name type="scientific">Candidatus Magnetoglobus multicellularis str. Araruama</name>
    <dbReference type="NCBI Taxonomy" id="890399"/>
    <lineage>
        <taxon>Bacteria</taxon>
        <taxon>Pseudomonadati</taxon>
        <taxon>Thermodesulfobacteriota</taxon>
        <taxon>Desulfobacteria</taxon>
        <taxon>Desulfobacterales</taxon>
        <taxon>Desulfobacteraceae</taxon>
        <taxon>Candidatus Magnetoglobus</taxon>
    </lineage>
</organism>
<name>A0A1V1PGE6_9BACT</name>
<gene>
    <name evidence="1" type="ORF">OMM_00640</name>
</gene>
<evidence type="ECO:0000313" key="2">
    <source>
        <dbReference type="Proteomes" id="UP000189670"/>
    </source>
</evidence>
<protein>
    <submittedName>
        <fullName evidence="1">Uncharacterized protein</fullName>
    </submittedName>
</protein>
<dbReference type="Proteomes" id="UP000189670">
    <property type="component" value="Unassembled WGS sequence"/>
</dbReference>
<comment type="caution">
    <text evidence="1">The sequence shown here is derived from an EMBL/GenBank/DDBJ whole genome shotgun (WGS) entry which is preliminary data.</text>
</comment>
<dbReference type="AlphaFoldDB" id="A0A1V1PGE6"/>
<reference evidence="2" key="1">
    <citation type="submission" date="2012-11" db="EMBL/GenBank/DDBJ databases">
        <authorList>
            <person name="Lucero-Rivera Y.E."/>
            <person name="Tovar-Ramirez D."/>
        </authorList>
    </citation>
    <scope>NUCLEOTIDE SEQUENCE [LARGE SCALE GENOMIC DNA]</scope>
    <source>
        <strain evidence="2">Araruama</strain>
    </source>
</reference>
<evidence type="ECO:0000313" key="1">
    <source>
        <dbReference type="EMBL" id="ETR73858.1"/>
    </source>
</evidence>
<accession>A0A1V1PGE6</accession>
<proteinExistence type="predicted"/>